<keyword evidence="4 5" id="KW-0732">Signal</keyword>
<feature type="non-terminal residue" evidence="7">
    <location>
        <position position="148"/>
    </location>
</feature>
<comment type="similarity">
    <text evidence="2 5">Belongs to the RxLR effector family.</text>
</comment>
<evidence type="ECO:0000313" key="8">
    <source>
        <dbReference type="Proteomes" id="UP000006643"/>
    </source>
</evidence>
<dbReference type="InParanoid" id="D0N8J6"/>
<keyword evidence="8" id="KW-1185">Reference proteome</keyword>
<sequence>MRASFVVCLVSTIIYAVCGAYSGETSASSVKISEARIASRDGGRFDSDNQKRQLRSRDADGAQRQLKTWRSAGERVIEWVRKGKQLEDVKDTMLVTSAMDKLDPKLRLYKKFGNALLKDGEPKHLYKKWEQSKWDKLLGCLQPPCVAP</sequence>
<dbReference type="Proteomes" id="UP000006643">
    <property type="component" value="Unassembled WGS sequence"/>
</dbReference>
<dbReference type="InterPro" id="IPR031825">
    <property type="entry name" value="RXLR"/>
</dbReference>
<name>D0N8J6_PHYIT</name>
<dbReference type="OMA" id="KWEQSKW"/>
<evidence type="ECO:0000256" key="4">
    <source>
        <dbReference type="ARBA" id="ARBA00022729"/>
    </source>
</evidence>
<feature type="region of interest" description="Disordered" evidence="6">
    <location>
        <begin position="42"/>
        <end position="62"/>
    </location>
</feature>
<dbReference type="HOGENOM" id="CLU_1762369_0_0_1"/>
<protein>
    <recommendedName>
        <fullName evidence="5">RxLR effector protein</fullName>
    </recommendedName>
</protein>
<dbReference type="VEuPathDB" id="FungiDB:PITG_22825"/>
<evidence type="ECO:0000256" key="3">
    <source>
        <dbReference type="ARBA" id="ARBA00022525"/>
    </source>
</evidence>
<evidence type="ECO:0000256" key="6">
    <source>
        <dbReference type="SAM" id="MobiDB-lite"/>
    </source>
</evidence>
<comment type="domain">
    <text evidence="5">The RxLR-dEER motif acts to carry the protein into the host cell cytoplasm through binding to cell surface phosphatidylinositol-3-phosphate.</text>
</comment>
<evidence type="ECO:0000256" key="5">
    <source>
        <dbReference type="RuleBase" id="RU367124"/>
    </source>
</evidence>
<reference evidence="8" key="1">
    <citation type="journal article" date="2009" name="Nature">
        <title>Genome sequence and analysis of the Irish potato famine pathogen Phytophthora infestans.</title>
        <authorList>
            <consortium name="The Broad Institute Genome Sequencing Platform"/>
            <person name="Haas B.J."/>
            <person name="Kamoun S."/>
            <person name="Zody M.C."/>
            <person name="Jiang R.H."/>
            <person name="Handsaker R.E."/>
            <person name="Cano L.M."/>
            <person name="Grabherr M."/>
            <person name="Kodira C.D."/>
            <person name="Raffaele S."/>
            <person name="Torto-Alalibo T."/>
            <person name="Bozkurt T.O."/>
            <person name="Ah-Fong A.M."/>
            <person name="Alvarado L."/>
            <person name="Anderson V.L."/>
            <person name="Armstrong M.R."/>
            <person name="Avrova A."/>
            <person name="Baxter L."/>
            <person name="Beynon J."/>
            <person name="Boevink P.C."/>
            <person name="Bollmann S.R."/>
            <person name="Bos J.I."/>
            <person name="Bulone V."/>
            <person name="Cai G."/>
            <person name="Cakir C."/>
            <person name="Carrington J.C."/>
            <person name="Chawner M."/>
            <person name="Conti L."/>
            <person name="Costanzo S."/>
            <person name="Ewan R."/>
            <person name="Fahlgren N."/>
            <person name="Fischbach M.A."/>
            <person name="Fugelstad J."/>
            <person name="Gilroy E.M."/>
            <person name="Gnerre S."/>
            <person name="Green P.J."/>
            <person name="Grenville-Briggs L.J."/>
            <person name="Griffith J."/>
            <person name="Grunwald N.J."/>
            <person name="Horn K."/>
            <person name="Horner N.R."/>
            <person name="Hu C.H."/>
            <person name="Huitema E."/>
            <person name="Jeong D.H."/>
            <person name="Jones A.M."/>
            <person name="Jones J.D."/>
            <person name="Jones R.W."/>
            <person name="Karlsson E.K."/>
            <person name="Kunjeti S.G."/>
            <person name="Lamour K."/>
            <person name="Liu Z."/>
            <person name="Ma L."/>
            <person name="Maclean D."/>
            <person name="Chibucos M.C."/>
            <person name="McDonald H."/>
            <person name="McWalters J."/>
            <person name="Meijer H.J."/>
            <person name="Morgan W."/>
            <person name="Morris P.F."/>
            <person name="Munro C.A."/>
            <person name="O'Neill K."/>
            <person name="Ospina-Giraldo M."/>
            <person name="Pinzon A."/>
            <person name="Pritchard L."/>
            <person name="Ramsahoye B."/>
            <person name="Ren Q."/>
            <person name="Restrepo S."/>
            <person name="Roy S."/>
            <person name="Sadanandom A."/>
            <person name="Savidor A."/>
            <person name="Schornack S."/>
            <person name="Schwartz D.C."/>
            <person name="Schumann U.D."/>
            <person name="Schwessinger B."/>
            <person name="Seyer L."/>
            <person name="Sharpe T."/>
            <person name="Silvar C."/>
            <person name="Song J."/>
            <person name="Studholme D.J."/>
            <person name="Sykes S."/>
            <person name="Thines M."/>
            <person name="van de Vondervoort P.J."/>
            <person name="Phuntumart V."/>
            <person name="Wawra S."/>
            <person name="Weide R."/>
            <person name="Win J."/>
            <person name="Young C."/>
            <person name="Zhou S."/>
            <person name="Fry W."/>
            <person name="Meyers B.C."/>
            <person name="van West P."/>
            <person name="Ristaino J."/>
            <person name="Govers F."/>
            <person name="Birch P.R."/>
            <person name="Whisson S.C."/>
            <person name="Judelson H.S."/>
            <person name="Nusbaum C."/>
        </authorList>
    </citation>
    <scope>NUCLEOTIDE SEQUENCE [LARGE SCALE GENOMIC DNA]</scope>
    <source>
        <strain evidence="8">T30-4</strain>
    </source>
</reference>
<feature type="chain" id="PRO_5003012389" description="RxLR effector protein" evidence="5">
    <location>
        <begin position="20"/>
        <end position="148"/>
    </location>
</feature>
<evidence type="ECO:0000256" key="1">
    <source>
        <dbReference type="ARBA" id="ARBA00004613"/>
    </source>
</evidence>
<keyword evidence="3 5" id="KW-0964">Secreted</keyword>
<dbReference type="RefSeq" id="XP_002904512.1">
    <property type="nucleotide sequence ID" value="XM_002904466.2"/>
</dbReference>
<organism evidence="7 8">
    <name type="scientific">Phytophthora infestans (strain T30-4)</name>
    <name type="common">Potato late blight agent</name>
    <dbReference type="NCBI Taxonomy" id="403677"/>
    <lineage>
        <taxon>Eukaryota</taxon>
        <taxon>Sar</taxon>
        <taxon>Stramenopiles</taxon>
        <taxon>Oomycota</taxon>
        <taxon>Peronosporomycetes</taxon>
        <taxon>Peronosporales</taxon>
        <taxon>Peronosporaceae</taxon>
        <taxon>Phytophthora</taxon>
    </lineage>
</organism>
<dbReference type="GeneID" id="9465724"/>
<accession>D0N8J6</accession>
<dbReference type="KEGG" id="pif:PITG_22825"/>
<dbReference type="OrthoDB" id="126357at2759"/>
<evidence type="ECO:0000313" key="7">
    <source>
        <dbReference type="EMBL" id="EEY53881.1"/>
    </source>
</evidence>
<dbReference type="AlphaFoldDB" id="D0N8J6"/>
<dbReference type="Pfam" id="PF16810">
    <property type="entry name" value="RXLR"/>
    <property type="match status" value="1"/>
</dbReference>
<comment type="function">
    <text evidence="5">Effector that suppresses plant defense responses during pathogen infection.</text>
</comment>
<evidence type="ECO:0000256" key="2">
    <source>
        <dbReference type="ARBA" id="ARBA00010400"/>
    </source>
</evidence>
<dbReference type="EMBL" id="DS028128">
    <property type="protein sequence ID" value="EEY53881.1"/>
    <property type="molecule type" value="Genomic_DNA"/>
</dbReference>
<proteinExistence type="inferred from homology"/>
<comment type="subcellular location">
    <subcellularLocation>
        <location evidence="1 5">Secreted</location>
    </subcellularLocation>
</comment>
<dbReference type="eggNOG" id="ENOG502RGIK">
    <property type="taxonomic scope" value="Eukaryota"/>
</dbReference>
<feature type="signal peptide" evidence="5">
    <location>
        <begin position="1"/>
        <end position="19"/>
    </location>
</feature>
<gene>
    <name evidence="7" type="ORF">PITG_22825</name>
</gene>
<feature type="compositionally biased region" description="Basic and acidic residues" evidence="6">
    <location>
        <begin position="42"/>
        <end position="61"/>
    </location>
</feature>